<dbReference type="RefSeq" id="WP_072317647.1">
    <property type="nucleotide sequence ID" value="NZ_FPJE01000012.1"/>
</dbReference>
<evidence type="ECO:0000259" key="20">
    <source>
        <dbReference type="PROSITE" id="PS51194"/>
    </source>
</evidence>
<dbReference type="CDD" id="cd18794">
    <property type="entry name" value="SF2_C_RecQ"/>
    <property type="match status" value="1"/>
</dbReference>
<dbReference type="Pfam" id="PF14493">
    <property type="entry name" value="HTH_40"/>
    <property type="match status" value="1"/>
</dbReference>
<dbReference type="NCBIfam" id="TIGR00614">
    <property type="entry name" value="recQ_fam"/>
    <property type="match status" value="1"/>
</dbReference>
<feature type="domain" description="Helicase ATP-binding" evidence="19">
    <location>
        <begin position="28"/>
        <end position="194"/>
    </location>
</feature>
<dbReference type="GO" id="GO:0005737">
    <property type="term" value="C:cytoplasm"/>
    <property type="evidence" value="ECO:0007669"/>
    <property type="project" value="TreeGrafter"/>
</dbReference>
<dbReference type="InterPro" id="IPR002121">
    <property type="entry name" value="HRDC_dom"/>
</dbReference>
<organism evidence="21 22">
    <name type="scientific">Sinomicrobium oceani</name>
    <dbReference type="NCBI Taxonomy" id="1150368"/>
    <lineage>
        <taxon>Bacteria</taxon>
        <taxon>Pseudomonadati</taxon>
        <taxon>Bacteroidota</taxon>
        <taxon>Flavobacteriia</taxon>
        <taxon>Flavobacteriales</taxon>
        <taxon>Flavobacteriaceae</taxon>
        <taxon>Sinomicrobium</taxon>
    </lineage>
</organism>
<keyword evidence="8 21" id="KW-0347">Helicase</keyword>
<evidence type="ECO:0000256" key="16">
    <source>
        <dbReference type="NCBIfam" id="TIGR01389"/>
    </source>
</evidence>
<dbReference type="Pfam" id="PF00271">
    <property type="entry name" value="Helicase_C"/>
    <property type="match status" value="1"/>
</dbReference>
<keyword evidence="11" id="KW-0238">DNA-binding</keyword>
<evidence type="ECO:0000256" key="12">
    <source>
        <dbReference type="ARBA" id="ARBA00023172"/>
    </source>
</evidence>
<evidence type="ECO:0000256" key="1">
    <source>
        <dbReference type="ARBA" id="ARBA00001946"/>
    </source>
</evidence>
<dbReference type="SUPFAM" id="SSF46785">
    <property type="entry name" value="Winged helix' DNA-binding domain"/>
    <property type="match status" value="1"/>
</dbReference>
<dbReference type="PANTHER" id="PTHR13710:SF105">
    <property type="entry name" value="ATP-DEPENDENT DNA HELICASE Q1"/>
    <property type="match status" value="1"/>
</dbReference>
<keyword evidence="12" id="KW-0233">DNA recombination</keyword>
<evidence type="ECO:0000256" key="7">
    <source>
        <dbReference type="ARBA" id="ARBA00022801"/>
    </source>
</evidence>
<dbReference type="SMART" id="SM00341">
    <property type="entry name" value="HRDC"/>
    <property type="match status" value="1"/>
</dbReference>
<dbReference type="InterPro" id="IPR001763">
    <property type="entry name" value="Rhodanese-like_dom"/>
</dbReference>
<sequence length="695" mass="78536">MIEKKTVYECLKTYFGYDTFRPNQEEIVTDICEGRDVLAIMPTGGGKSLCFQLPALMLEGTAVVISPLIALMKDQVDGLRVNGVEAACYNSSLSSEAQSGLWESLRDGNLKLLYVAPESLSQLIPLLSGCKISMVAVDEAHCISAWGHDFRPAYTRLHDLKDHFPGVPVAAFTATADAATREDIVRQLNIPAAVRYMASFDRKNICLEVRPGTDRLKQILSFLDNRKEESGIIYCTSRKSTEKLAARLQKNGYEAGAYHAGMPPEERISVQEDFINDRIHVVVATIAFGMGIDKSNVRWVIHYNMPKNIEGYYQEIGRSGRDGLPAHALLFYSFADVVQQRKFIDDSSAKDVQLAKLERMQQFAETLHCRRGTLLNYFGEQLPQDCGNCDVCMSPPEYFDGTVLAQKVCSAVVRLKESESLGMLADVLRGAQNAAVLERGYDKIKTYGAVKEVSWKDLQQYIIQMINQGILDVRFQENSRLVLTSLAREILFESRPVRLARLVRPDKETSRKKQQKKKEGETLFGKLRALRSEIAVEEHVPAYAVFNDATLRDMEEKQPEDTDAFEGITGVGKIKKEKYADRFLHVIRVYKASRQKKLPTHEETYVLYQKNIPPEAIAAQRELRIDTIMGHLLKKKEEEGTAIDLMEFMTPEEVTAVGEALKEIGDTDALKPYFDHFDGNMPYWKIRYGLYLLNT</sequence>
<dbReference type="GO" id="GO:0046872">
    <property type="term" value="F:metal ion binding"/>
    <property type="evidence" value="ECO:0007669"/>
    <property type="project" value="UniProtKB-KW"/>
</dbReference>
<dbReference type="InterPro" id="IPR001650">
    <property type="entry name" value="Helicase_C-like"/>
</dbReference>
<dbReference type="InterPro" id="IPR018982">
    <property type="entry name" value="RQC_domain"/>
</dbReference>
<dbReference type="GO" id="GO:0006281">
    <property type="term" value="P:DNA repair"/>
    <property type="evidence" value="ECO:0007669"/>
    <property type="project" value="UniProtKB-KW"/>
</dbReference>
<evidence type="ECO:0000256" key="3">
    <source>
        <dbReference type="ARBA" id="ARBA00005446"/>
    </source>
</evidence>
<keyword evidence="22" id="KW-1185">Reference proteome</keyword>
<evidence type="ECO:0000256" key="13">
    <source>
        <dbReference type="ARBA" id="ARBA00023204"/>
    </source>
</evidence>
<dbReference type="InterPro" id="IPR011545">
    <property type="entry name" value="DEAD/DEAH_box_helicase_dom"/>
</dbReference>
<gene>
    <name evidence="21" type="ORF">SAMN02927921_02437</name>
</gene>
<dbReference type="Gene3D" id="1.10.10.10">
    <property type="entry name" value="Winged helix-like DNA-binding domain superfamily/Winged helix DNA-binding domain"/>
    <property type="match status" value="1"/>
</dbReference>
<dbReference type="AlphaFoldDB" id="A0A1K1QBR0"/>
<dbReference type="InterPro" id="IPR029491">
    <property type="entry name" value="Helicase_HTH"/>
</dbReference>
<dbReference type="InterPro" id="IPR032284">
    <property type="entry name" value="RecQ_Zn-bd"/>
</dbReference>
<feature type="domain" description="HRDC" evidence="18">
    <location>
        <begin position="517"/>
        <end position="597"/>
    </location>
</feature>
<dbReference type="Pfam" id="PF16124">
    <property type="entry name" value="RecQ_Zn_bind"/>
    <property type="match status" value="1"/>
</dbReference>
<evidence type="ECO:0000313" key="22">
    <source>
        <dbReference type="Proteomes" id="UP000182248"/>
    </source>
</evidence>
<evidence type="ECO:0000256" key="9">
    <source>
        <dbReference type="ARBA" id="ARBA00022833"/>
    </source>
</evidence>
<keyword evidence="5" id="KW-0547">Nucleotide-binding</keyword>
<dbReference type="SMART" id="SM00487">
    <property type="entry name" value="DEXDc"/>
    <property type="match status" value="1"/>
</dbReference>
<comment type="cofactor">
    <cofactor evidence="2">
        <name>Zn(2+)</name>
        <dbReference type="ChEBI" id="CHEBI:29105"/>
    </cofactor>
</comment>
<keyword evidence="10" id="KW-0067">ATP-binding</keyword>
<dbReference type="GO" id="GO:0006260">
    <property type="term" value="P:DNA replication"/>
    <property type="evidence" value="ECO:0007669"/>
    <property type="project" value="InterPro"/>
</dbReference>
<feature type="domain" description="Rhodanese" evidence="17">
    <location>
        <begin position="190"/>
        <end position="266"/>
    </location>
</feature>
<keyword evidence="13" id="KW-0234">DNA repair</keyword>
<dbReference type="SMART" id="SM00956">
    <property type="entry name" value="RQC"/>
    <property type="match status" value="1"/>
</dbReference>
<dbReference type="GO" id="GO:0016787">
    <property type="term" value="F:hydrolase activity"/>
    <property type="evidence" value="ECO:0007669"/>
    <property type="project" value="UniProtKB-KW"/>
</dbReference>
<dbReference type="Pfam" id="PF00270">
    <property type="entry name" value="DEAD"/>
    <property type="match status" value="1"/>
</dbReference>
<dbReference type="InterPro" id="IPR044876">
    <property type="entry name" value="HRDC_dom_sf"/>
</dbReference>
<accession>A0A1K1QBR0</accession>
<dbReference type="GO" id="GO:0009432">
    <property type="term" value="P:SOS response"/>
    <property type="evidence" value="ECO:0007669"/>
    <property type="project" value="UniProtKB-UniRule"/>
</dbReference>
<dbReference type="InterPro" id="IPR036390">
    <property type="entry name" value="WH_DNA-bd_sf"/>
</dbReference>
<dbReference type="Proteomes" id="UP000182248">
    <property type="component" value="Unassembled WGS sequence"/>
</dbReference>
<evidence type="ECO:0000256" key="14">
    <source>
        <dbReference type="ARBA" id="ARBA00023235"/>
    </source>
</evidence>
<name>A0A1K1QBR0_9FLAO</name>
<dbReference type="GO" id="GO:0003677">
    <property type="term" value="F:DNA binding"/>
    <property type="evidence" value="ECO:0007669"/>
    <property type="project" value="UniProtKB-KW"/>
</dbReference>
<evidence type="ECO:0000313" key="21">
    <source>
        <dbReference type="EMBL" id="SFW57351.1"/>
    </source>
</evidence>
<dbReference type="OrthoDB" id="9763310at2"/>
<dbReference type="NCBIfam" id="TIGR01389">
    <property type="entry name" value="recQ"/>
    <property type="match status" value="1"/>
</dbReference>
<evidence type="ECO:0000256" key="11">
    <source>
        <dbReference type="ARBA" id="ARBA00023125"/>
    </source>
</evidence>
<keyword evidence="14" id="KW-0413">Isomerase</keyword>
<dbReference type="SUPFAM" id="SSF47819">
    <property type="entry name" value="HRDC-like"/>
    <property type="match status" value="1"/>
</dbReference>
<comment type="similarity">
    <text evidence="3">Belongs to the helicase family. RecQ subfamily.</text>
</comment>
<keyword evidence="9" id="KW-0862">Zinc</keyword>
<dbReference type="PANTHER" id="PTHR13710">
    <property type="entry name" value="DNA HELICASE RECQ FAMILY MEMBER"/>
    <property type="match status" value="1"/>
</dbReference>
<dbReference type="Gene3D" id="1.10.150.80">
    <property type="entry name" value="HRDC domain"/>
    <property type="match status" value="1"/>
</dbReference>
<dbReference type="PROSITE" id="PS51194">
    <property type="entry name" value="HELICASE_CTER"/>
    <property type="match status" value="1"/>
</dbReference>
<dbReference type="GO" id="GO:0043138">
    <property type="term" value="F:3'-5' DNA helicase activity"/>
    <property type="evidence" value="ECO:0007669"/>
    <property type="project" value="UniProtKB-EC"/>
</dbReference>
<dbReference type="SMART" id="SM00490">
    <property type="entry name" value="HELICc"/>
    <property type="match status" value="1"/>
</dbReference>
<evidence type="ECO:0000256" key="4">
    <source>
        <dbReference type="ARBA" id="ARBA00022723"/>
    </source>
</evidence>
<dbReference type="Gene3D" id="3.40.50.300">
    <property type="entry name" value="P-loop containing nucleotide triphosphate hydrolases"/>
    <property type="match status" value="2"/>
</dbReference>
<proteinExistence type="inferred from homology"/>
<dbReference type="SUPFAM" id="SSF52540">
    <property type="entry name" value="P-loop containing nucleoside triphosphate hydrolases"/>
    <property type="match status" value="1"/>
</dbReference>
<evidence type="ECO:0000259" key="18">
    <source>
        <dbReference type="PROSITE" id="PS50967"/>
    </source>
</evidence>
<evidence type="ECO:0000256" key="6">
    <source>
        <dbReference type="ARBA" id="ARBA00022763"/>
    </source>
</evidence>
<dbReference type="InterPro" id="IPR006293">
    <property type="entry name" value="DNA_helicase_ATP-dep_RecQ_bac"/>
</dbReference>
<evidence type="ECO:0000259" key="19">
    <source>
        <dbReference type="PROSITE" id="PS51192"/>
    </source>
</evidence>
<evidence type="ECO:0000256" key="5">
    <source>
        <dbReference type="ARBA" id="ARBA00022741"/>
    </source>
</evidence>
<dbReference type="EMBL" id="FPJE01000012">
    <property type="protein sequence ID" value="SFW57351.1"/>
    <property type="molecule type" value="Genomic_DNA"/>
</dbReference>
<dbReference type="CDD" id="cd17920">
    <property type="entry name" value="DEXHc_RecQ"/>
    <property type="match status" value="1"/>
</dbReference>
<comment type="cofactor">
    <cofactor evidence="1">
        <name>Mg(2+)</name>
        <dbReference type="ChEBI" id="CHEBI:18420"/>
    </cofactor>
</comment>
<protein>
    <recommendedName>
        <fullName evidence="16">DNA helicase RecQ</fullName>
        <ecNumber evidence="16">5.6.2.4</ecNumber>
    </recommendedName>
</protein>
<dbReference type="PROSITE" id="PS50967">
    <property type="entry name" value="HRDC"/>
    <property type="match status" value="1"/>
</dbReference>
<dbReference type="Pfam" id="PF00570">
    <property type="entry name" value="HRDC"/>
    <property type="match status" value="1"/>
</dbReference>
<evidence type="ECO:0000256" key="10">
    <source>
        <dbReference type="ARBA" id="ARBA00022840"/>
    </source>
</evidence>
<dbReference type="PROSITE" id="PS51192">
    <property type="entry name" value="HELICASE_ATP_BIND_1"/>
    <property type="match status" value="1"/>
</dbReference>
<dbReference type="Pfam" id="PF09382">
    <property type="entry name" value="RQC"/>
    <property type="match status" value="1"/>
</dbReference>
<evidence type="ECO:0000256" key="8">
    <source>
        <dbReference type="ARBA" id="ARBA00022806"/>
    </source>
</evidence>
<evidence type="ECO:0000256" key="2">
    <source>
        <dbReference type="ARBA" id="ARBA00001947"/>
    </source>
</evidence>
<dbReference type="STRING" id="1150368.SAMN02927921_02437"/>
<dbReference type="PROSITE" id="PS50206">
    <property type="entry name" value="RHODANESE_3"/>
    <property type="match status" value="1"/>
</dbReference>
<dbReference type="InterPro" id="IPR010997">
    <property type="entry name" value="HRDC-like_sf"/>
</dbReference>
<evidence type="ECO:0000256" key="15">
    <source>
        <dbReference type="ARBA" id="ARBA00034617"/>
    </source>
</evidence>
<dbReference type="GO" id="GO:0043590">
    <property type="term" value="C:bacterial nucleoid"/>
    <property type="evidence" value="ECO:0007669"/>
    <property type="project" value="TreeGrafter"/>
</dbReference>
<dbReference type="InterPro" id="IPR036388">
    <property type="entry name" value="WH-like_DNA-bd_sf"/>
</dbReference>
<dbReference type="EC" id="5.6.2.4" evidence="16"/>
<evidence type="ECO:0000259" key="17">
    <source>
        <dbReference type="PROSITE" id="PS50206"/>
    </source>
</evidence>
<keyword evidence="7" id="KW-0378">Hydrolase</keyword>
<dbReference type="GO" id="GO:0009378">
    <property type="term" value="F:four-way junction helicase activity"/>
    <property type="evidence" value="ECO:0007669"/>
    <property type="project" value="TreeGrafter"/>
</dbReference>
<reference evidence="21 22" key="1">
    <citation type="submission" date="2016-11" db="EMBL/GenBank/DDBJ databases">
        <authorList>
            <person name="Jaros S."/>
            <person name="Januszkiewicz K."/>
            <person name="Wedrychowicz H."/>
        </authorList>
    </citation>
    <scope>NUCLEOTIDE SEQUENCE [LARGE SCALE GENOMIC DNA]</scope>
    <source>
        <strain evidence="21 22">CGMCC 1.12145</strain>
    </source>
</reference>
<dbReference type="FunFam" id="3.40.50.300:FF:000296">
    <property type="entry name" value="ATP-dependent DNA helicase RecQ"/>
    <property type="match status" value="1"/>
</dbReference>
<dbReference type="GO" id="GO:0030894">
    <property type="term" value="C:replisome"/>
    <property type="evidence" value="ECO:0007669"/>
    <property type="project" value="TreeGrafter"/>
</dbReference>
<feature type="domain" description="Helicase C-terminal" evidence="20">
    <location>
        <begin position="215"/>
        <end position="368"/>
    </location>
</feature>
<dbReference type="GO" id="GO:0005524">
    <property type="term" value="F:ATP binding"/>
    <property type="evidence" value="ECO:0007669"/>
    <property type="project" value="UniProtKB-KW"/>
</dbReference>
<dbReference type="InterPro" id="IPR014001">
    <property type="entry name" value="Helicase_ATP-bd"/>
</dbReference>
<keyword evidence="6" id="KW-0227">DNA damage</keyword>
<dbReference type="InterPro" id="IPR027417">
    <property type="entry name" value="P-loop_NTPase"/>
</dbReference>
<dbReference type="InterPro" id="IPR004589">
    <property type="entry name" value="DNA_helicase_ATP-dep_RecQ"/>
</dbReference>
<comment type="catalytic activity">
    <reaction evidence="15">
        <text>Couples ATP hydrolysis with the unwinding of duplex DNA by translocating in the 3'-5' direction.</text>
        <dbReference type="EC" id="5.6.2.4"/>
    </reaction>
</comment>
<dbReference type="GO" id="GO:0006310">
    <property type="term" value="P:DNA recombination"/>
    <property type="evidence" value="ECO:0007669"/>
    <property type="project" value="UniProtKB-UniRule"/>
</dbReference>
<keyword evidence="4" id="KW-0479">Metal-binding</keyword>
<dbReference type="FunFam" id="3.40.50.300:FF:000156">
    <property type="entry name" value="ATP-dependent DNA helicase recQ"/>
    <property type="match status" value="1"/>
</dbReference>